<evidence type="ECO:0000313" key="1">
    <source>
        <dbReference type="EMBL" id="KAK2554832.1"/>
    </source>
</evidence>
<organism evidence="1 2">
    <name type="scientific">Acropora cervicornis</name>
    <name type="common">Staghorn coral</name>
    <dbReference type="NCBI Taxonomy" id="6130"/>
    <lineage>
        <taxon>Eukaryota</taxon>
        <taxon>Metazoa</taxon>
        <taxon>Cnidaria</taxon>
        <taxon>Anthozoa</taxon>
        <taxon>Hexacorallia</taxon>
        <taxon>Scleractinia</taxon>
        <taxon>Astrocoeniina</taxon>
        <taxon>Acroporidae</taxon>
        <taxon>Acropora</taxon>
    </lineage>
</organism>
<name>A0AAD9Q4X0_ACRCE</name>
<reference evidence="1" key="1">
    <citation type="journal article" date="2023" name="G3 (Bethesda)">
        <title>Whole genome assembly and annotation of the endangered Caribbean coral Acropora cervicornis.</title>
        <authorList>
            <person name="Selwyn J.D."/>
            <person name="Vollmer S.V."/>
        </authorList>
    </citation>
    <scope>NUCLEOTIDE SEQUENCE</scope>
    <source>
        <strain evidence="1">K2</strain>
    </source>
</reference>
<reference evidence="1" key="2">
    <citation type="journal article" date="2023" name="Science">
        <title>Genomic signatures of disease resistance in endangered staghorn corals.</title>
        <authorList>
            <person name="Vollmer S.V."/>
            <person name="Selwyn J.D."/>
            <person name="Despard B.A."/>
            <person name="Roesel C.L."/>
        </authorList>
    </citation>
    <scope>NUCLEOTIDE SEQUENCE</scope>
    <source>
        <strain evidence="1">K2</strain>
    </source>
</reference>
<proteinExistence type="predicted"/>
<comment type="caution">
    <text evidence="1">The sequence shown here is derived from an EMBL/GenBank/DDBJ whole genome shotgun (WGS) entry which is preliminary data.</text>
</comment>
<evidence type="ECO:0000313" key="2">
    <source>
        <dbReference type="Proteomes" id="UP001249851"/>
    </source>
</evidence>
<gene>
    <name evidence="1" type="ORF">P5673_023473</name>
</gene>
<keyword evidence="2" id="KW-1185">Reference proteome</keyword>
<sequence>MQLGSGSHEFGGISKVAKAVQILPNSSAREEGVFLFWGEKQNIILALPPGIGYTRLPVVTIKTAHKESSFEPPADLLTIERKLLRTTTKSISD</sequence>
<dbReference type="EMBL" id="JARQWQ010000066">
    <property type="protein sequence ID" value="KAK2554832.1"/>
    <property type="molecule type" value="Genomic_DNA"/>
</dbReference>
<protein>
    <submittedName>
        <fullName evidence="1">Uncharacterized protein</fullName>
    </submittedName>
</protein>
<dbReference type="Proteomes" id="UP001249851">
    <property type="component" value="Unassembled WGS sequence"/>
</dbReference>
<accession>A0AAD9Q4X0</accession>
<dbReference type="AlphaFoldDB" id="A0AAD9Q4X0"/>